<comment type="caution">
    <text evidence="1">The sequence shown here is derived from an EMBL/GenBank/DDBJ whole genome shotgun (WGS) entry which is preliminary data.</text>
</comment>
<organism evidence="1 2">
    <name type="scientific">Lonchura striata</name>
    <name type="common">white-rumped munia</name>
    <dbReference type="NCBI Taxonomy" id="40157"/>
    <lineage>
        <taxon>Eukaryota</taxon>
        <taxon>Metazoa</taxon>
        <taxon>Chordata</taxon>
        <taxon>Craniata</taxon>
        <taxon>Vertebrata</taxon>
        <taxon>Euteleostomi</taxon>
        <taxon>Archelosauria</taxon>
        <taxon>Archosauria</taxon>
        <taxon>Dinosauria</taxon>
        <taxon>Saurischia</taxon>
        <taxon>Theropoda</taxon>
        <taxon>Coelurosauria</taxon>
        <taxon>Aves</taxon>
        <taxon>Neognathae</taxon>
        <taxon>Neoaves</taxon>
        <taxon>Telluraves</taxon>
        <taxon>Australaves</taxon>
        <taxon>Passeriformes</taxon>
        <taxon>Passeroidea</taxon>
        <taxon>Estrildidae</taxon>
        <taxon>Estrildinae</taxon>
        <taxon>Lonchura</taxon>
    </lineage>
</organism>
<feature type="non-terminal residue" evidence="1">
    <location>
        <position position="23"/>
    </location>
</feature>
<evidence type="ECO:0000313" key="2">
    <source>
        <dbReference type="Proteomes" id="UP000197619"/>
    </source>
</evidence>
<protein>
    <submittedName>
        <fullName evidence="1">Uncharacterized protein</fullName>
    </submittedName>
</protein>
<dbReference type="AlphaFoldDB" id="A0A218U8T2"/>
<keyword evidence="2" id="KW-1185">Reference proteome</keyword>
<reference evidence="1 2" key="1">
    <citation type="submission" date="2017-05" db="EMBL/GenBank/DDBJ databases">
        <title>Genome of assembly of the Bengalese finch, Lonchura striata domestica.</title>
        <authorList>
            <person name="Colquitt B.M."/>
            <person name="Brainard M.S."/>
        </authorList>
    </citation>
    <scope>NUCLEOTIDE SEQUENCE [LARGE SCALE GENOMIC DNA]</scope>
    <source>
        <strain evidence="1">White83orange57</strain>
    </source>
</reference>
<gene>
    <name evidence="1" type="ORF">RLOC_00012882</name>
</gene>
<dbReference type="EMBL" id="MUZQ01000619">
    <property type="protein sequence ID" value="OWK50103.1"/>
    <property type="molecule type" value="Genomic_DNA"/>
</dbReference>
<proteinExistence type="predicted"/>
<accession>A0A218U8T2</accession>
<evidence type="ECO:0000313" key="1">
    <source>
        <dbReference type="EMBL" id="OWK50103.1"/>
    </source>
</evidence>
<sequence>MCGAPATACWCAAPRPSASPAPG</sequence>
<name>A0A218U8T2_9PASE</name>
<dbReference type="Proteomes" id="UP000197619">
    <property type="component" value="Unassembled WGS sequence"/>
</dbReference>